<protein>
    <submittedName>
        <fullName evidence="2">Uncharacterized protein</fullName>
    </submittedName>
</protein>
<proteinExistence type="predicted"/>
<evidence type="ECO:0000313" key="2">
    <source>
        <dbReference type="EMBL" id="TDZ30160.1"/>
    </source>
</evidence>
<evidence type="ECO:0000256" key="1">
    <source>
        <dbReference type="SAM" id="MobiDB-lite"/>
    </source>
</evidence>
<name>A0A4R8Q085_9PEZI</name>
<dbReference type="Proteomes" id="UP000295083">
    <property type="component" value="Unassembled WGS sequence"/>
</dbReference>
<feature type="region of interest" description="Disordered" evidence="1">
    <location>
        <begin position="243"/>
        <end position="293"/>
    </location>
</feature>
<organism evidence="2 3">
    <name type="scientific">Colletotrichum spinosum</name>
    <dbReference type="NCBI Taxonomy" id="1347390"/>
    <lineage>
        <taxon>Eukaryota</taxon>
        <taxon>Fungi</taxon>
        <taxon>Dikarya</taxon>
        <taxon>Ascomycota</taxon>
        <taxon>Pezizomycotina</taxon>
        <taxon>Sordariomycetes</taxon>
        <taxon>Hypocreomycetidae</taxon>
        <taxon>Glomerellales</taxon>
        <taxon>Glomerellaceae</taxon>
        <taxon>Colletotrichum</taxon>
        <taxon>Colletotrichum orbiculare species complex</taxon>
    </lineage>
</organism>
<evidence type="ECO:0000313" key="3">
    <source>
        <dbReference type="Proteomes" id="UP000295083"/>
    </source>
</evidence>
<dbReference type="AlphaFoldDB" id="A0A4R8Q085"/>
<keyword evidence="3" id="KW-1185">Reference proteome</keyword>
<dbReference type="EMBL" id="QAPG01000143">
    <property type="protein sequence ID" value="TDZ30160.1"/>
    <property type="molecule type" value="Genomic_DNA"/>
</dbReference>
<reference evidence="2 3" key="1">
    <citation type="submission" date="2018-11" db="EMBL/GenBank/DDBJ databases">
        <title>Genome sequence and assembly of Colletotrichum spinosum.</title>
        <authorList>
            <person name="Gan P."/>
            <person name="Shirasu K."/>
        </authorList>
    </citation>
    <scope>NUCLEOTIDE SEQUENCE [LARGE SCALE GENOMIC DNA]</scope>
    <source>
        <strain evidence="2 3">CBS 515.97</strain>
    </source>
</reference>
<gene>
    <name evidence="2" type="ORF">C8035_v003232</name>
</gene>
<feature type="compositionally biased region" description="Basic and acidic residues" evidence="1">
    <location>
        <begin position="333"/>
        <end position="346"/>
    </location>
</feature>
<comment type="caution">
    <text evidence="2">The sequence shown here is derived from an EMBL/GenBank/DDBJ whole genome shotgun (WGS) entry which is preliminary data.</text>
</comment>
<accession>A0A4R8Q085</accession>
<sequence>MEGTVNQPLQSCTQGMASSKGNIAFSLRLISFDDGLPLIETAPEGQVLLVKQFRGLIPMRNTPEKVLEDWDKIKDSWSTPTLAERGLQGRHVGAYGVWVGWFVPQLYECAVEDVRSKSINDAISVPHRAPAIRKAFKVVYPLEGPGHQFRPYALCEPDDNGICSAHAVPGGAEKVMFLRDWRSDTETTISGRRAAGTSLITSATAKSVAMTEKGYWLHSNGKSASMRLSNNPVNFETHENANESIFGPGTLMPPTETPQPSASLGHAPPGVCDKRSGDITAPENQARDYGRSLSSHESISNWLDKVQSEAPQFKPGGVALPSTTSTGTTQSDTLKRRSHDEIERLGQKHHKRDHAMGAPSHAVRPSVEQYCPIKSEPLDESSPSQVKNDLAGQKRSSRKNDGQSQQFAEQSRGIDAYIQNFASGDTLVRIARNDDINIRQAMLAYFVTHIEESRWSCLSGVVCEIAYADDEKYRVVAAESVMWIITKQVNHEPPSPKAVLLE</sequence>
<feature type="region of interest" description="Disordered" evidence="1">
    <location>
        <begin position="312"/>
        <end position="409"/>
    </location>
</feature>
<feature type="compositionally biased region" description="Low complexity" evidence="1">
    <location>
        <begin position="322"/>
        <end position="332"/>
    </location>
</feature>